<accession>A0A5J5FTU2</accession>
<dbReference type="AlphaFoldDB" id="A0A5J5FTU2"/>
<dbReference type="Proteomes" id="UP000367750">
    <property type="component" value="Unassembled WGS sequence"/>
</dbReference>
<evidence type="ECO:0000313" key="2">
    <source>
        <dbReference type="EMBL" id="KAA8996848.1"/>
    </source>
</evidence>
<dbReference type="EMBL" id="VYKK01000031">
    <property type="protein sequence ID" value="KAA8996848.1"/>
    <property type="molecule type" value="Genomic_DNA"/>
</dbReference>
<dbReference type="OrthoDB" id="2660027at2"/>
<protein>
    <submittedName>
        <fullName evidence="2">Uncharacterized protein</fullName>
    </submittedName>
</protein>
<keyword evidence="3" id="KW-1185">Reference proteome</keyword>
<feature type="region of interest" description="Disordered" evidence="1">
    <location>
        <begin position="53"/>
        <end position="74"/>
    </location>
</feature>
<name>A0A5J5FTU2_9BACL</name>
<sequence length="177" mass="20076">MRKYGRLKWLLFGATVLLILVVAIGGYARNAWQERSVSTTNLTGAEVRGLSIGGPADRLDASGLQPNPDYENRTERGKTYRYYDGLMLVSDESTGKVTKIQLISETVKASINGKPLKTLEDADRELGNEYVKKPYNHEQGLDARVYYDKENRIRATLVYPKQDAENRGIVWTILERY</sequence>
<comment type="caution">
    <text evidence="2">The sequence shown here is derived from an EMBL/GenBank/DDBJ whole genome shotgun (WGS) entry which is preliminary data.</text>
</comment>
<evidence type="ECO:0000256" key="1">
    <source>
        <dbReference type="SAM" id="MobiDB-lite"/>
    </source>
</evidence>
<proteinExistence type="predicted"/>
<evidence type="ECO:0000313" key="3">
    <source>
        <dbReference type="Proteomes" id="UP000367750"/>
    </source>
</evidence>
<dbReference type="RefSeq" id="WP_150459731.1">
    <property type="nucleotide sequence ID" value="NZ_VYKK01000031.1"/>
</dbReference>
<organism evidence="2 3">
    <name type="scientific">Paenibacillus spiritus</name>
    <dbReference type="NCBI Taxonomy" id="2496557"/>
    <lineage>
        <taxon>Bacteria</taxon>
        <taxon>Bacillati</taxon>
        <taxon>Bacillota</taxon>
        <taxon>Bacilli</taxon>
        <taxon>Bacillales</taxon>
        <taxon>Paenibacillaceae</taxon>
        <taxon>Paenibacillus</taxon>
    </lineage>
</organism>
<reference evidence="2 3" key="1">
    <citation type="submission" date="2019-09" db="EMBL/GenBank/DDBJ databases">
        <title>Bacillus ochoae sp. nov., Paenibacillus whitsoniae sp. nov., Paenibacillus spiritus sp. nov. Isolated from the Mars Exploration Rover during spacecraft assembly.</title>
        <authorList>
            <person name="Seuylemezian A."/>
            <person name="Vaishampayan P."/>
        </authorList>
    </citation>
    <scope>NUCLEOTIDE SEQUENCE [LARGE SCALE GENOMIC DNA]</scope>
    <source>
        <strain evidence="2 3">MER_111</strain>
    </source>
</reference>
<gene>
    <name evidence="2" type="ORF">F4V43_18390</name>
</gene>